<evidence type="ECO:0000313" key="2">
    <source>
        <dbReference type="EMBL" id="DAE21847.1"/>
    </source>
</evidence>
<feature type="transmembrane region" description="Helical" evidence="1">
    <location>
        <begin position="201"/>
        <end position="220"/>
    </location>
</feature>
<keyword evidence="1" id="KW-1133">Transmembrane helix</keyword>
<feature type="transmembrane region" description="Helical" evidence="1">
    <location>
        <begin position="172"/>
        <end position="195"/>
    </location>
</feature>
<keyword evidence="1" id="KW-0812">Transmembrane</keyword>
<dbReference type="EMBL" id="BK015718">
    <property type="protein sequence ID" value="DAE21847.1"/>
    <property type="molecule type" value="Genomic_DNA"/>
</dbReference>
<dbReference type="Pfam" id="PF24838">
    <property type="entry name" value="8xMP"/>
    <property type="match status" value="1"/>
</dbReference>
<name>A0A8S5QRF5_9CAUD</name>
<sequence>MQPPLPPNLPHNLPLELQVHFGTNKKYFEKLLSKDFSLSTTPVTDTDIAKIQKSYEASHRIRDFEIGLYWQRLNYLWAVTAVIFAGWGFLLSKILEDINKANEFLYFSASLISILGSILTMFGIFIVKAGRHWQTVWEYHITTLEPFVSGSLYAMEFKPNGNSKKPSISNTLALFNTFVLLFWFVSAIVFAIIPVRDSDDIVQWVHIILYTVVVGAFWIINRAVTKKDTYKIELDN</sequence>
<organism evidence="2">
    <name type="scientific">Myoviridae sp. ctoNH1</name>
    <dbReference type="NCBI Taxonomy" id="2826695"/>
    <lineage>
        <taxon>Viruses</taxon>
        <taxon>Duplodnaviria</taxon>
        <taxon>Heunggongvirae</taxon>
        <taxon>Uroviricota</taxon>
        <taxon>Caudoviricetes</taxon>
    </lineage>
</organism>
<proteinExistence type="predicted"/>
<keyword evidence="1" id="KW-0472">Membrane</keyword>
<reference evidence="2" key="1">
    <citation type="journal article" date="2021" name="Proc. Natl. Acad. Sci. U.S.A.">
        <title>A Catalog of Tens of Thousands of Viruses from Human Metagenomes Reveals Hidden Associations with Chronic Diseases.</title>
        <authorList>
            <person name="Tisza M.J."/>
            <person name="Buck C.B."/>
        </authorList>
    </citation>
    <scope>NUCLEOTIDE SEQUENCE</scope>
    <source>
        <strain evidence="2">CtoNH1</strain>
    </source>
</reference>
<evidence type="ECO:0000256" key="1">
    <source>
        <dbReference type="SAM" id="Phobius"/>
    </source>
</evidence>
<accession>A0A8S5QRF5</accession>
<feature type="transmembrane region" description="Helical" evidence="1">
    <location>
        <begin position="104"/>
        <end position="127"/>
    </location>
</feature>
<feature type="transmembrane region" description="Helical" evidence="1">
    <location>
        <begin position="73"/>
        <end position="92"/>
    </location>
</feature>
<protein>
    <submittedName>
        <fullName evidence="2">Uncharacterized protein</fullName>
    </submittedName>
</protein>
<dbReference type="InterPro" id="IPR056918">
    <property type="entry name" value="8xMP"/>
</dbReference>